<name>G9EPK2_9GAMM</name>
<dbReference type="AlphaFoldDB" id="G9EPK2"/>
<evidence type="ECO:0000313" key="1">
    <source>
        <dbReference type="EMBL" id="EHL30825.1"/>
    </source>
</evidence>
<accession>G9EPK2</accession>
<dbReference type="EMBL" id="JH413823">
    <property type="protein sequence ID" value="EHL30825.1"/>
    <property type="molecule type" value="Genomic_DNA"/>
</dbReference>
<dbReference type="InterPro" id="IPR032675">
    <property type="entry name" value="LRR_dom_sf"/>
</dbReference>
<sequence length="219" mass="24833">MDLSFNEFNVQKNLAIGLKSFASTQVSSLDLTSNNLGYKDNEQLKSAVAVLIGLNSLNMSNNKLNTKSEEELQTLCSAFPSNLEHLDISNNELGDKIKVIRKLPPNITSLNICDNAINELAVEEINNLKDLLTHLHTIYISIDEFNKMTPKQKKAWEPILTTINKVVFLNSAEKEVIPEQYHFSTNREGFFARDYNKKEHGIIESFKLFAKSISDNLRK</sequence>
<evidence type="ECO:0008006" key="3">
    <source>
        <dbReference type="Google" id="ProtNLM"/>
    </source>
</evidence>
<keyword evidence="2" id="KW-1185">Reference proteome</keyword>
<dbReference type="Pfam" id="PF00560">
    <property type="entry name" value="LRR_1"/>
    <property type="match status" value="2"/>
</dbReference>
<reference evidence="1 2" key="1">
    <citation type="journal article" date="2011" name="BMC Genomics">
        <title>Insight into cross-talk between intra-amoebal pathogens.</title>
        <authorList>
            <person name="Gimenez G."/>
            <person name="Bertelli C."/>
            <person name="Moliner C."/>
            <person name="Robert C."/>
            <person name="Raoult D."/>
            <person name="Fournier P.E."/>
            <person name="Greub G."/>
        </authorList>
    </citation>
    <scope>NUCLEOTIDE SEQUENCE [LARGE SCALE GENOMIC DNA]</scope>
    <source>
        <strain evidence="1 2">LLAP12</strain>
    </source>
</reference>
<dbReference type="HOGENOM" id="CLU_077124_0_0_6"/>
<dbReference type="eggNOG" id="COG5238">
    <property type="taxonomic scope" value="Bacteria"/>
</dbReference>
<organism evidence="1 2">
    <name type="scientific">Legionella drancourtii LLAP12</name>
    <dbReference type="NCBI Taxonomy" id="658187"/>
    <lineage>
        <taxon>Bacteria</taxon>
        <taxon>Pseudomonadati</taxon>
        <taxon>Pseudomonadota</taxon>
        <taxon>Gammaproteobacteria</taxon>
        <taxon>Legionellales</taxon>
        <taxon>Legionellaceae</taxon>
        <taxon>Legionella</taxon>
    </lineage>
</organism>
<dbReference type="InParanoid" id="G9EPK2"/>
<proteinExistence type="predicted"/>
<dbReference type="Proteomes" id="UP000002770">
    <property type="component" value="Unassembled WGS sequence"/>
</dbReference>
<dbReference type="InterPro" id="IPR001611">
    <property type="entry name" value="Leu-rich_rpt"/>
</dbReference>
<gene>
    <name evidence="1" type="ORF">LDG_7189</name>
</gene>
<dbReference type="PROSITE" id="PS51450">
    <property type="entry name" value="LRR"/>
    <property type="match status" value="1"/>
</dbReference>
<evidence type="ECO:0000313" key="2">
    <source>
        <dbReference type="Proteomes" id="UP000002770"/>
    </source>
</evidence>
<dbReference type="SUPFAM" id="SSF52047">
    <property type="entry name" value="RNI-like"/>
    <property type="match status" value="1"/>
</dbReference>
<protein>
    <recommendedName>
        <fullName evidence="3">Leucine-rich repeat-containing protein</fullName>
    </recommendedName>
</protein>
<dbReference type="Gene3D" id="3.80.10.10">
    <property type="entry name" value="Ribonuclease Inhibitor"/>
    <property type="match status" value="1"/>
</dbReference>